<dbReference type="EMBL" id="MKGR01000004">
    <property type="protein sequence ID" value="OKP08224.1"/>
    <property type="molecule type" value="Genomic_DNA"/>
</dbReference>
<protein>
    <submittedName>
        <fullName evidence="1">Uncharacterized protein</fullName>
    </submittedName>
</protein>
<proteinExistence type="predicted"/>
<organism evidence="1 2">
    <name type="scientific">Xenorhabdus thuongxuanensis</name>
    <dbReference type="NCBI Taxonomy" id="1873484"/>
    <lineage>
        <taxon>Bacteria</taxon>
        <taxon>Pseudomonadati</taxon>
        <taxon>Pseudomonadota</taxon>
        <taxon>Gammaproteobacteria</taxon>
        <taxon>Enterobacterales</taxon>
        <taxon>Morganellaceae</taxon>
        <taxon>Xenorhabdus</taxon>
    </lineage>
</organism>
<dbReference type="AlphaFoldDB" id="A0A1Q5U6W3"/>
<gene>
    <name evidence="1" type="ORF">Xentx_00923</name>
</gene>
<reference evidence="1 2" key="1">
    <citation type="submission" date="2016-09" db="EMBL/GenBank/DDBJ databases">
        <title>Xenorhabdus thuongxuanensis sp. nov. and Xenorhabdus eapokensis sp. nov., isolated from Steinernema species.</title>
        <authorList>
            <person name="Kaempfer P."/>
            <person name="Tobias N.J."/>
            <person name="Phan Ke L."/>
            <person name="Bode H.B."/>
            <person name="Glaeser S.P."/>
        </authorList>
    </citation>
    <scope>NUCLEOTIDE SEQUENCE [LARGE SCALE GENOMIC DNA]</scope>
    <source>
        <strain evidence="1 2">30TX1</strain>
    </source>
</reference>
<sequence length="43" mass="4846">MIRKEIHVGELAKNPDALTEVMTPTGHSQSIYGTNYEHFCRGN</sequence>
<comment type="caution">
    <text evidence="1">The sequence shown here is derived from an EMBL/GenBank/DDBJ whole genome shotgun (WGS) entry which is preliminary data.</text>
</comment>
<accession>A0A1Q5U6W3</accession>
<name>A0A1Q5U6W3_9GAMM</name>
<keyword evidence="2" id="KW-1185">Reference proteome</keyword>
<dbReference type="Proteomes" id="UP000186277">
    <property type="component" value="Unassembled WGS sequence"/>
</dbReference>
<evidence type="ECO:0000313" key="2">
    <source>
        <dbReference type="Proteomes" id="UP000186277"/>
    </source>
</evidence>
<evidence type="ECO:0000313" key="1">
    <source>
        <dbReference type="EMBL" id="OKP08224.1"/>
    </source>
</evidence>